<dbReference type="GO" id="GO:0006085">
    <property type="term" value="P:acetyl-CoA biosynthetic process"/>
    <property type="evidence" value="ECO:0007669"/>
    <property type="project" value="UniProtKB-UniRule"/>
</dbReference>
<dbReference type="EMBL" id="CADIKH010000058">
    <property type="protein sequence ID" value="CAB3772305.1"/>
    <property type="molecule type" value="Genomic_DNA"/>
</dbReference>
<dbReference type="GO" id="GO:0008776">
    <property type="term" value="F:acetate kinase activity"/>
    <property type="evidence" value="ECO:0007669"/>
    <property type="project" value="UniProtKB-UniRule"/>
</dbReference>
<dbReference type="EC" id="2.7.2.1" evidence="9"/>
<feature type="binding site" evidence="9">
    <location>
        <position position="16"/>
    </location>
    <ligand>
        <name>ATP</name>
        <dbReference type="ChEBI" id="CHEBI:30616"/>
    </ligand>
</feature>
<dbReference type="Gene3D" id="3.30.420.40">
    <property type="match status" value="2"/>
</dbReference>
<dbReference type="InterPro" id="IPR004372">
    <property type="entry name" value="Ac/propionate_kinase"/>
</dbReference>
<dbReference type="NCBIfam" id="TIGR00016">
    <property type="entry name" value="ackA"/>
    <property type="match status" value="1"/>
</dbReference>
<evidence type="ECO:0000256" key="5">
    <source>
        <dbReference type="ARBA" id="ARBA00022741"/>
    </source>
</evidence>
<dbReference type="PANTHER" id="PTHR21060">
    <property type="entry name" value="ACETATE KINASE"/>
    <property type="match status" value="1"/>
</dbReference>
<name>A0A6J5F4S1_9BURK</name>
<evidence type="ECO:0000256" key="6">
    <source>
        <dbReference type="ARBA" id="ARBA00022777"/>
    </source>
</evidence>
<feature type="binding site" evidence="9">
    <location>
        <begin position="327"/>
        <end position="331"/>
    </location>
    <ligand>
        <name>ATP</name>
        <dbReference type="ChEBI" id="CHEBI:30616"/>
    </ligand>
</feature>
<dbReference type="InterPro" id="IPR000890">
    <property type="entry name" value="Aliphatic_acid_kin_short-chain"/>
</dbReference>
<keyword evidence="12" id="KW-1185">Reference proteome</keyword>
<feature type="binding site" evidence="9">
    <location>
        <position position="94"/>
    </location>
    <ligand>
        <name>substrate</name>
    </ligand>
</feature>
<keyword evidence="7 9" id="KW-0067">ATP-binding</keyword>
<feature type="active site" description="Proton donor/acceptor" evidence="9">
    <location>
        <position position="151"/>
    </location>
</feature>
<comment type="subunit">
    <text evidence="9">Homodimer.</text>
</comment>
<dbReference type="RefSeq" id="WP_175232226.1">
    <property type="nucleotide sequence ID" value="NZ_CADIKH010000058.1"/>
</dbReference>
<dbReference type="GO" id="GO:0000287">
    <property type="term" value="F:magnesium ion binding"/>
    <property type="evidence" value="ECO:0007669"/>
    <property type="project" value="UniProtKB-UniRule"/>
</dbReference>
<evidence type="ECO:0000256" key="4">
    <source>
        <dbReference type="ARBA" id="ARBA00022723"/>
    </source>
</evidence>
<evidence type="ECO:0000256" key="3">
    <source>
        <dbReference type="ARBA" id="ARBA00022679"/>
    </source>
</evidence>
<accession>A0A6J5F4S1</accession>
<dbReference type="Proteomes" id="UP000494363">
    <property type="component" value="Unassembled WGS sequence"/>
</dbReference>
<keyword evidence="5 9" id="KW-0547">Nucleotide-binding</keyword>
<dbReference type="HAMAP" id="MF_00020">
    <property type="entry name" value="Acetate_kinase"/>
    <property type="match status" value="1"/>
</dbReference>
<evidence type="ECO:0000313" key="12">
    <source>
        <dbReference type="Proteomes" id="UP000494363"/>
    </source>
</evidence>
<reference evidence="11 12" key="1">
    <citation type="submission" date="2020-04" db="EMBL/GenBank/DDBJ databases">
        <authorList>
            <person name="De Canck E."/>
        </authorList>
    </citation>
    <scope>NUCLEOTIDE SEQUENCE [LARGE SCALE GENOMIC DNA]</scope>
    <source>
        <strain evidence="11 12">LMG 29542</strain>
    </source>
</reference>
<feature type="binding site" evidence="9">
    <location>
        <begin position="207"/>
        <end position="211"/>
    </location>
    <ligand>
        <name>ATP</name>
        <dbReference type="ChEBI" id="CHEBI:30616"/>
    </ligand>
</feature>
<dbReference type="GO" id="GO:0006083">
    <property type="term" value="P:acetate metabolic process"/>
    <property type="evidence" value="ECO:0007669"/>
    <property type="project" value="TreeGrafter"/>
</dbReference>
<keyword evidence="3 9" id="KW-0808">Transferase</keyword>
<dbReference type="InterPro" id="IPR043129">
    <property type="entry name" value="ATPase_NBD"/>
</dbReference>
<evidence type="ECO:0000256" key="8">
    <source>
        <dbReference type="ARBA" id="ARBA00022842"/>
    </source>
</evidence>
<dbReference type="InterPro" id="IPR023865">
    <property type="entry name" value="Aliphatic_acid_kinase_CS"/>
</dbReference>
<comment type="catalytic activity">
    <reaction evidence="9">
        <text>acetate + ATP = acetyl phosphate + ADP</text>
        <dbReference type="Rhea" id="RHEA:11352"/>
        <dbReference type="ChEBI" id="CHEBI:22191"/>
        <dbReference type="ChEBI" id="CHEBI:30089"/>
        <dbReference type="ChEBI" id="CHEBI:30616"/>
        <dbReference type="ChEBI" id="CHEBI:456216"/>
        <dbReference type="EC" id="2.7.2.1"/>
    </reaction>
</comment>
<feature type="binding site" evidence="9">
    <location>
        <begin position="282"/>
        <end position="284"/>
    </location>
    <ligand>
        <name>ATP</name>
        <dbReference type="ChEBI" id="CHEBI:30616"/>
    </ligand>
</feature>
<dbReference type="PANTHER" id="PTHR21060:SF21">
    <property type="entry name" value="ACETATE KINASE"/>
    <property type="match status" value="1"/>
</dbReference>
<feature type="binding site" evidence="9">
    <location>
        <position position="378"/>
    </location>
    <ligand>
        <name>Mg(2+)</name>
        <dbReference type="ChEBI" id="CHEBI:18420"/>
    </ligand>
</feature>
<dbReference type="UniPathway" id="UPA00340">
    <property type="reaction ID" value="UER00458"/>
</dbReference>
<dbReference type="Pfam" id="PF00871">
    <property type="entry name" value="Acetate_kinase"/>
    <property type="match status" value="1"/>
</dbReference>
<sequence length="390" mass="41491">MNRAIVVFNAGSTSLKFAAYAVEAGGALSMLCVGRIDSMQGDPHFVVKNAAGKPWDAHEWGEGHAIDHRTALPFIIAWLEANLAGTKVVAAGHRVVLGGTRFEAPVRIEGDVLDYLDSLAAMEPSHQPFNVHGARAFAEAFPGLPQVACFDTSFHRTMPEVAQTYAVPQDVRDAGVRHWGYHGISYDYISRQVPKFAPAARRVIVAHLGGGASMCAMLDGKSVETTMGFAGVSGLPMATRSGDVPPGALFYLLRRKLFDDATLEKMLYERSGLLGLSGISGDMRVLQESADPRAVAAIESFVYAMTKYAGAYATVLGGLDAFVFTAGIGENSVPLRAALCGKLAWLGVKLDAQANTSGGPRISTPDSGVSVWVIPTNEELMIAQHTLALI</sequence>
<dbReference type="GO" id="GO:0005524">
    <property type="term" value="F:ATP binding"/>
    <property type="evidence" value="ECO:0007669"/>
    <property type="project" value="UniProtKB-KW"/>
</dbReference>
<feature type="site" description="Transition state stabilizer" evidence="9">
    <location>
        <position position="182"/>
    </location>
</feature>
<evidence type="ECO:0000313" key="11">
    <source>
        <dbReference type="EMBL" id="CAB3772305.1"/>
    </source>
</evidence>
<dbReference type="PROSITE" id="PS01076">
    <property type="entry name" value="ACETATE_KINASE_2"/>
    <property type="match status" value="1"/>
</dbReference>
<keyword evidence="4 9" id="KW-0479">Metal-binding</keyword>
<dbReference type="PIRSF" id="PIRSF000722">
    <property type="entry name" value="Acetate_prop_kin"/>
    <property type="match status" value="1"/>
</dbReference>
<comment type="function">
    <text evidence="9">Catalyzes the formation of acetyl phosphate from acetate and ATP. Can also catalyze the reverse reaction.</text>
</comment>
<evidence type="ECO:0000256" key="1">
    <source>
        <dbReference type="ARBA" id="ARBA00008748"/>
    </source>
</evidence>
<comment type="similarity">
    <text evidence="1 9 10">Belongs to the acetokinase family.</text>
</comment>
<dbReference type="GO" id="GO:0005829">
    <property type="term" value="C:cytosol"/>
    <property type="evidence" value="ECO:0007669"/>
    <property type="project" value="TreeGrafter"/>
</dbReference>
<keyword evidence="6 9" id="KW-0418">Kinase</keyword>
<gene>
    <name evidence="11" type="primary">ackA_2</name>
    <name evidence="9" type="synonym">ackA</name>
    <name evidence="11" type="ORF">LMG29542_06845</name>
</gene>
<comment type="pathway">
    <text evidence="9">Metabolic intermediate biosynthesis; acetyl-CoA biosynthesis; acetyl-CoA from acetate: step 1/2.</text>
</comment>
<dbReference type="SUPFAM" id="SSF53067">
    <property type="entry name" value="Actin-like ATPase domain"/>
    <property type="match status" value="2"/>
</dbReference>
<keyword evidence="8 9" id="KW-0460">Magnesium</keyword>
<protein>
    <recommendedName>
        <fullName evidence="9">Acetate kinase</fullName>
        <ecNumber evidence="9">2.7.2.1</ecNumber>
    </recommendedName>
    <alternativeName>
        <fullName evidence="9">Acetokinase</fullName>
    </alternativeName>
</protein>
<organism evidence="11 12">
    <name type="scientific">Paraburkholderia humisilvae</name>
    <dbReference type="NCBI Taxonomy" id="627669"/>
    <lineage>
        <taxon>Bacteria</taxon>
        <taxon>Pseudomonadati</taxon>
        <taxon>Pseudomonadota</taxon>
        <taxon>Betaproteobacteria</taxon>
        <taxon>Burkholderiales</taxon>
        <taxon>Burkholderiaceae</taxon>
        <taxon>Paraburkholderia</taxon>
    </lineage>
</organism>
<evidence type="ECO:0000256" key="7">
    <source>
        <dbReference type="ARBA" id="ARBA00022840"/>
    </source>
</evidence>
<proteinExistence type="inferred from homology"/>
<feature type="site" description="Transition state stabilizer" evidence="9">
    <location>
        <position position="240"/>
    </location>
</feature>
<evidence type="ECO:0000256" key="9">
    <source>
        <dbReference type="HAMAP-Rule" id="MF_00020"/>
    </source>
</evidence>
<dbReference type="AlphaFoldDB" id="A0A6J5F4S1"/>
<evidence type="ECO:0000256" key="10">
    <source>
        <dbReference type="RuleBase" id="RU003835"/>
    </source>
</evidence>
<evidence type="ECO:0000256" key="2">
    <source>
        <dbReference type="ARBA" id="ARBA00022490"/>
    </source>
</evidence>
<comment type="cofactor">
    <cofactor evidence="9">
        <name>Mg(2+)</name>
        <dbReference type="ChEBI" id="CHEBI:18420"/>
    </cofactor>
    <cofactor evidence="9">
        <name>Mn(2+)</name>
        <dbReference type="ChEBI" id="CHEBI:29035"/>
    </cofactor>
    <text evidence="9">Mg(2+). Can also accept Mn(2+).</text>
</comment>
<dbReference type="PRINTS" id="PR00471">
    <property type="entry name" value="ACETATEKNASE"/>
</dbReference>
<feature type="binding site" evidence="9">
    <location>
        <position position="9"/>
    </location>
    <ligand>
        <name>Mg(2+)</name>
        <dbReference type="ChEBI" id="CHEBI:18420"/>
    </ligand>
</feature>
<comment type="subcellular location">
    <subcellularLocation>
        <location evidence="9">Cytoplasm</location>
    </subcellularLocation>
</comment>
<keyword evidence="2 9" id="KW-0963">Cytoplasm</keyword>